<feature type="region of interest" description="Disordered" evidence="1">
    <location>
        <begin position="46"/>
        <end position="100"/>
    </location>
</feature>
<accession>A0A562RCL0</accession>
<feature type="compositionally biased region" description="Low complexity" evidence="1">
    <location>
        <begin position="73"/>
        <end position="94"/>
    </location>
</feature>
<name>A0A562RCL0_9BURK</name>
<proteinExistence type="predicted"/>
<dbReference type="AlphaFoldDB" id="A0A562RCL0"/>
<keyword evidence="3" id="KW-1185">Reference proteome</keyword>
<reference evidence="2 3" key="1">
    <citation type="journal article" date="2015" name="Stand. Genomic Sci.">
        <title>Genomic Encyclopedia of Bacterial and Archaeal Type Strains, Phase III: the genomes of soil and plant-associated and newly described type strains.</title>
        <authorList>
            <person name="Whitman W.B."/>
            <person name="Woyke T."/>
            <person name="Klenk H.P."/>
            <person name="Zhou Y."/>
            <person name="Lilburn T.G."/>
            <person name="Beck B.J."/>
            <person name="De Vos P."/>
            <person name="Vandamme P."/>
            <person name="Eisen J.A."/>
            <person name="Garrity G."/>
            <person name="Hugenholtz P."/>
            <person name="Kyrpides N.C."/>
        </authorList>
    </citation>
    <scope>NUCLEOTIDE SEQUENCE [LARGE SCALE GENOMIC DNA]</scope>
    <source>
        <strain evidence="2 3">CGMCC 1.10822</strain>
    </source>
</reference>
<evidence type="ECO:0000313" key="2">
    <source>
        <dbReference type="EMBL" id="TWI66304.1"/>
    </source>
</evidence>
<dbReference type="Proteomes" id="UP000318431">
    <property type="component" value="Unassembled WGS sequence"/>
</dbReference>
<protein>
    <submittedName>
        <fullName evidence="2">Uncharacterized protein</fullName>
    </submittedName>
</protein>
<comment type="caution">
    <text evidence="2">The sequence shown here is derived from an EMBL/GenBank/DDBJ whole genome shotgun (WGS) entry which is preliminary data.</text>
</comment>
<dbReference type="EMBL" id="VLLB01000003">
    <property type="protein sequence ID" value="TWI66304.1"/>
    <property type="molecule type" value="Genomic_DNA"/>
</dbReference>
<dbReference type="RefSeq" id="WP_199754570.1">
    <property type="nucleotide sequence ID" value="NZ_VLLB01000003.1"/>
</dbReference>
<evidence type="ECO:0000313" key="3">
    <source>
        <dbReference type="Proteomes" id="UP000318431"/>
    </source>
</evidence>
<gene>
    <name evidence="2" type="ORF">IP91_02116</name>
</gene>
<sequence>MDQCRLTPALPGCGVIAPPTVAEPVKPVQQARNEVIAALARDGQLLAANERSDADPAEQPQEGADAGGGAGGEEQTSGGPAAAAPTGTRNARPAVKNYCN</sequence>
<evidence type="ECO:0000256" key="1">
    <source>
        <dbReference type="SAM" id="MobiDB-lite"/>
    </source>
</evidence>
<organism evidence="2 3">
    <name type="scientific">Pseudoduganella lurida</name>
    <dbReference type="NCBI Taxonomy" id="1036180"/>
    <lineage>
        <taxon>Bacteria</taxon>
        <taxon>Pseudomonadati</taxon>
        <taxon>Pseudomonadota</taxon>
        <taxon>Betaproteobacteria</taxon>
        <taxon>Burkholderiales</taxon>
        <taxon>Oxalobacteraceae</taxon>
        <taxon>Telluria group</taxon>
        <taxon>Pseudoduganella</taxon>
    </lineage>
</organism>